<keyword evidence="9" id="KW-1185">Reference proteome</keyword>
<accession>A0ABP4IC75</accession>
<evidence type="ECO:0000256" key="4">
    <source>
        <dbReference type="ARBA" id="ARBA00022989"/>
    </source>
</evidence>
<name>A0ABP4IC75_9PSEU</name>
<feature type="transmembrane region" description="Helical" evidence="6">
    <location>
        <begin position="155"/>
        <end position="176"/>
    </location>
</feature>
<comment type="caution">
    <text evidence="8">The sequence shown here is derived from an EMBL/GenBank/DDBJ whole genome shotgun (WGS) entry which is preliminary data.</text>
</comment>
<dbReference type="SUPFAM" id="SSF103481">
    <property type="entry name" value="Multidrug resistance efflux transporter EmrE"/>
    <property type="match status" value="2"/>
</dbReference>
<dbReference type="EMBL" id="BAAAJK010000005">
    <property type="protein sequence ID" value="GAA1383800.1"/>
    <property type="molecule type" value="Genomic_DNA"/>
</dbReference>
<feature type="transmembrane region" description="Helical" evidence="6">
    <location>
        <begin position="74"/>
        <end position="92"/>
    </location>
</feature>
<proteinExistence type="inferred from homology"/>
<dbReference type="PANTHER" id="PTHR32322">
    <property type="entry name" value="INNER MEMBRANE TRANSPORTER"/>
    <property type="match status" value="1"/>
</dbReference>
<feature type="domain" description="EamA" evidence="7">
    <location>
        <begin position="12"/>
        <end position="146"/>
    </location>
</feature>
<feature type="transmembrane region" description="Helical" evidence="6">
    <location>
        <begin position="131"/>
        <end position="149"/>
    </location>
</feature>
<evidence type="ECO:0000259" key="7">
    <source>
        <dbReference type="Pfam" id="PF00892"/>
    </source>
</evidence>
<evidence type="ECO:0000256" key="2">
    <source>
        <dbReference type="ARBA" id="ARBA00007362"/>
    </source>
</evidence>
<dbReference type="Proteomes" id="UP001501414">
    <property type="component" value="Unassembled WGS sequence"/>
</dbReference>
<dbReference type="InterPro" id="IPR050638">
    <property type="entry name" value="AA-Vitamin_Transporters"/>
</dbReference>
<evidence type="ECO:0000256" key="6">
    <source>
        <dbReference type="SAM" id="Phobius"/>
    </source>
</evidence>
<dbReference type="RefSeq" id="WP_344019533.1">
    <property type="nucleotide sequence ID" value="NZ_BAAAJK010000005.1"/>
</dbReference>
<comment type="subcellular location">
    <subcellularLocation>
        <location evidence="1">Membrane</location>
        <topology evidence="1">Multi-pass membrane protein</topology>
    </subcellularLocation>
</comment>
<feature type="transmembrane region" description="Helical" evidence="6">
    <location>
        <begin position="275"/>
        <end position="291"/>
    </location>
</feature>
<evidence type="ECO:0000256" key="3">
    <source>
        <dbReference type="ARBA" id="ARBA00022692"/>
    </source>
</evidence>
<evidence type="ECO:0000313" key="9">
    <source>
        <dbReference type="Proteomes" id="UP001501414"/>
    </source>
</evidence>
<feature type="transmembrane region" description="Helical" evidence="6">
    <location>
        <begin position="188"/>
        <end position="208"/>
    </location>
</feature>
<protein>
    <submittedName>
        <fullName evidence="8">EamA family transporter</fullName>
    </submittedName>
</protein>
<feature type="domain" description="EamA" evidence="7">
    <location>
        <begin position="159"/>
        <end position="291"/>
    </location>
</feature>
<reference evidence="9" key="1">
    <citation type="journal article" date="2019" name="Int. J. Syst. Evol. Microbiol.">
        <title>The Global Catalogue of Microorganisms (GCM) 10K type strain sequencing project: providing services to taxonomists for standard genome sequencing and annotation.</title>
        <authorList>
            <consortium name="The Broad Institute Genomics Platform"/>
            <consortium name="The Broad Institute Genome Sequencing Center for Infectious Disease"/>
            <person name="Wu L."/>
            <person name="Ma J."/>
        </authorList>
    </citation>
    <scope>NUCLEOTIDE SEQUENCE [LARGE SCALE GENOMIC DNA]</scope>
    <source>
        <strain evidence="9">JCM 11896</strain>
    </source>
</reference>
<gene>
    <name evidence="8" type="ORF">GCM10009613_13690</name>
</gene>
<dbReference type="PANTHER" id="PTHR32322:SF2">
    <property type="entry name" value="EAMA DOMAIN-CONTAINING PROTEIN"/>
    <property type="match status" value="1"/>
</dbReference>
<keyword evidence="4 6" id="KW-1133">Transmembrane helix</keyword>
<sequence length="294" mass="28416">MSSSSTPARTRAGVLQVCSAGALWGTAPVAFAAVGDLPPLAVSAWRITVAAAVLGVLAAATGATAAVLTAVRAAPVPVVVIGLGVAAYQALWFASIPLAGAAVSTVVALGLAPVVVTAWEALRTRRTPSPGRLATIAVAVAGLLLVAGVDAGTGTAPAAGVLLAVASGLTYAAVTVLGRHAAPRMAPLVLTTATTTVGALGLLPLAVLTGPVATTAPVSLLALGHLGVVTMAGGYLLLYAGLRTASAGTAAVATLLEPATAAVLAVLLLGESLPAHGMVGVVLILGAVTVLRNR</sequence>
<evidence type="ECO:0000256" key="5">
    <source>
        <dbReference type="ARBA" id="ARBA00023136"/>
    </source>
</evidence>
<organism evidence="8 9">
    <name type="scientific">Pseudonocardia kongjuensis</name>
    <dbReference type="NCBI Taxonomy" id="102227"/>
    <lineage>
        <taxon>Bacteria</taxon>
        <taxon>Bacillati</taxon>
        <taxon>Actinomycetota</taxon>
        <taxon>Actinomycetes</taxon>
        <taxon>Pseudonocardiales</taxon>
        <taxon>Pseudonocardiaceae</taxon>
        <taxon>Pseudonocardia</taxon>
    </lineage>
</organism>
<dbReference type="InterPro" id="IPR000620">
    <property type="entry name" value="EamA_dom"/>
</dbReference>
<dbReference type="Pfam" id="PF00892">
    <property type="entry name" value="EamA"/>
    <property type="match status" value="2"/>
</dbReference>
<feature type="transmembrane region" description="Helical" evidence="6">
    <location>
        <begin position="42"/>
        <end position="67"/>
    </location>
</feature>
<feature type="transmembrane region" description="Helical" evidence="6">
    <location>
        <begin position="98"/>
        <end position="119"/>
    </location>
</feature>
<feature type="transmembrane region" description="Helical" evidence="6">
    <location>
        <begin position="220"/>
        <end position="238"/>
    </location>
</feature>
<dbReference type="InterPro" id="IPR037185">
    <property type="entry name" value="EmrE-like"/>
</dbReference>
<feature type="transmembrane region" description="Helical" evidence="6">
    <location>
        <begin position="250"/>
        <end position="269"/>
    </location>
</feature>
<comment type="similarity">
    <text evidence="2">Belongs to the EamA transporter family.</text>
</comment>
<keyword evidence="5 6" id="KW-0472">Membrane</keyword>
<evidence type="ECO:0000313" key="8">
    <source>
        <dbReference type="EMBL" id="GAA1383800.1"/>
    </source>
</evidence>
<evidence type="ECO:0000256" key="1">
    <source>
        <dbReference type="ARBA" id="ARBA00004141"/>
    </source>
</evidence>
<keyword evidence="3 6" id="KW-0812">Transmembrane</keyword>